<dbReference type="OrthoDB" id="9782422at2"/>
<proteinExistence type="predicted"/>
<dbReference type="NCBIfam" id="TIGR00724">
    <property type="entry name" value="urea_amlyse_rel"/>
    <property type="match status" value="1"/>
</dbReference>
<dbReference type="GO" id="GO:0016787">
    <property type="term" value="F:hydrolase activity"/>
    <property type="evidence" value="ECO:0007669"/>
    <property type="project" value="UniProtKB-KW"/>
</dbReference>
<accession>A0A5C4T851</accession>
<protein>
    <submittedName>
        <fullName evidence="5">Biotin-dependent carboxyltransferase family protein</fullName>
    </submittedName>
</protein>
<evidence type="ECO:0000256" key="3">
    <source>
        <dbReference type="ARBA" id="ARBA00022840"/>
    </source>
</evidence>
<dbReference type="PANTHER" id="PTHR43309:SF3">
    <property type="entry name" value="5-OXOPROLINASE SUBUNIT C"/>
    <property type="match status" value="1"/>
</dbReference>
<keyword evidence="6" id="KW-1185">Reference proteome</keyword>
<feature type="domain" description="Carboxyltransferase" evidence="4">
    <location>
        <begin position="39"/>
        <end position="338"/>
    </location>
</feature>
<evidence type="ECO:0000256" key="1">
    <source>
        <dbReference type="ARBA" id="ARBA00022741"/>
    </source>
</evidence>
<gene>
    <name evidence="5" type="ORF">FE784_17420</name>
</gene>
<name>A0A5C4T851_9BACL</name>
<dbReference type="Pfam" id="PF02626">
    <property type="entry name" value="CT_A_B"/>
    <property type="match status" value="1"/>
</dbReference>
<dbReference type="SMART" id="SM00797">
    <property type="entry name" value="AHS2"/>
    <property type="match status" value="1"/>
</dbReference>
<keyword evidence="5" id="KW-0808">Transferase</keyword>
<organism evidence="5 6">
    <name type="scientific">Paenibacillus hemerocallicola</name>
    <dbReference type="NCBI Taxonomy" id="1172614"/>
    <lineage>
        <taxon>Bacteria</taxon>
        <taxon>Bacillati</taxon>
        <taxon>Bacillota</taxon>
        <taxon>Bacilli</taxon>
        <taxon>Bacillales</taxon>
        <taxon>Paenibacillaceae</taxon>
        <taxon>Paenibacillus</taxon>
    </lineage>
</organism>
<dbReference type="GO" id="GO:0016740">
    <property type="term" value="F:transferase activity"/>
    <property type="evidence" value="ECO:0007669"/>
    <property type="project" value="UniProtKB-KW"/>
</dbReference>
<evidence type="ECO:0000313" key="5">
    <source>
        <dbReference type="EMBL" id="TNJ64976.1"/>
    </source>
</evidence>
<sequence>MAPSGEGDSLIMQNQSSAYVVKSGLFTTVQDDGRFGHQRIGVPVGGAMDGYALRAANALVGNGPRAAALELTLAGFALRLDADALVAVTGGGSSPTVDGCPLPAWRAVFVRRGAELAFAPAASGCRAYLAIAGGFAVPAVLGSRGTHVPSRLGGLDGRPLRAGDALPVGAPEPAAAALLAKLRGEAGDAAWAAPAWGVSPHALPAYDDHPVVRVTPGPEYERFAPDSLRLFLASAFVVSSRSDRMGYRLDGPRLELAGAGAGSLLSEPVTAGTVQVPPDGLPVVLMADRQTTGGYPRIAQVSEADLPLLAQARPGAQVRFELIGHAESRQWLLAVRLEELMLRAGIGMRMREETERYG</sequence>
<dbReference type="AlphaFoldDB" id="A0A5C4T851"/>
<dbReference type="InterPro" id="IPR003778">
    <property type="entry name" value="CT_A_B"/>
</dbReference>
<reference evidence="5 6" key="1">
    <citation type="submission" date="2019-05" db="EMBL/GenBank/DDBJ databases">
        <title>We sequenced the genome of Paenibacillus hemerocallicola KCTC 33185 for further insight into its adaptation and study the phylogeny of Paenibacillus.</title>
        <authorList>
            <person name="Narsing Rao M.P."/>
        </authorList>
    </citation>
    <scope>NUCLEOTIDE SEQUENCE [LARGE SCALE GENOMIC DNA]</scope>
    <source>
        <strain evidence="5 6">KCTC 33185</strain>
    </source>
</reference>
<keyword evidence="3" id="KW-0067">ATP-binding</keyword>
<dbReference type="InterPro" id="IPR052708">
    <property type="entry name" value="PxpC"/>
</dbReference>
<keyword evidence="2" id="KW-0378">Hydrolase</keyword>
<dbReference type="Gene3D" id="2.40.100.10">
    <property type="entry name" value="Cyclophilin-like"/>
    <property type="match status" value="1"/>
</dbReference>
<dbReference type="PANTHER" id="PTHR43309">
    <property type="entry name" value="5-OXOPROLINASE SUBUNIT C"/>
    <property type="match status" value="1"/>
</dbReference>
<evidence type="ECO:0000259" key="4">
    <source>
        <dbReference type="SMART" id="SM00797"/>
    </source>
</evidence>
<dbReference type="EMBL" id="VDCQ01000023">
    <property type="protein sequence ID" value="TNJ64976.1"/>
    <property type="molecule type" value="Genomic_DNA"/>
</dbReference>
<evidence type="ECO:0000256" key="2">
    <source>
        <dbReference type="ARBA" id="ARBA00022801"/>
    </source>
</evidence>
<keyword evidence="1" id="KW-0547">Nucleotide-binding</keyword>
<comment type="caution">
    <text evidence="5">The sequence shown here is derived from an EMBL/GenBank/DDBJ whole genome shotgun (WGS) entry which is preliminary data.</text>
</comment>
<evidence type="ECO:0000313" key="6">
    <source>
        <dbReference type="Proteomes" id="UP000307943"/>
    </source>
</evidence>
<dbReference type="Proteomes" id="UP000307943">
    <property type="component" value="Unassembled WGS sequence"/>
</dbReference>
<dbReference type="InterPro" id="IPR029000">
    <property type="entry name" value="Cyclophilin-like_dom_sf"/>
</dbReference>
<dbReference type="GO" id="GO:0005524">
    <property type="term" value="F:ATP binding"/>
    <property type="evidence" value="ECO:0007669"/>
    <property type="project" value="UniProtKB-KW"/>
</dbReference>
<dbReference type="SUPFAM" id="SSF50891">
    <property type="entry name" value="Cyclophilin-like"/>
    <property type="match status" value="1"/>
</dbReference>